<dbReference type="EMBL" id="VUNR01000018">
    <property type="protein sequence ID" value="MSU09214.1"/>
    <property type="molecule type" value="Genomic_DNA"/>
</dbReference>
<sequence>MNSYVVDMTEKLEIDFAPGNAIEEVLQNLRTILGTIKGEIPLDRNFGISGNVVDMPIHEAQARLTQEIFSAIRRYEPRAVINSITYTADISGRLQPRLEVSINA</sequence>
<evidence type="ECO:0000259" key="1">
    <source>
        <dbReference type="Pfam" id="PF04965"/>
    </source>
</evidence>
<dbReference type="SUPFAM" id="SSF160719">
    <property type="entry name" value="gpW/gp25-like"/>
    <property type="match status" value="1"/>
</dbReference>
<gene>
    <name evidence="2" type="ORF">FYJ84_09480</name>
</gene>
<dbReference type="AlphaFoldDB" id="A0A6I2UI30"/>
<feature type="domain" description="IraD/Gp25-like" evidence="1">
    <location>
        <begin position="23"/>
        <end position="103"/>
    </location>
</feature>
<keyword evidence="3" id="KW-1185">Reference proteome</keyword>
<dbReference type="Proteomes" id="UP000433181">
    <property type="component" value="Unassembled WGS sequence"/>
</dbReference>
<evidence type="ECO:0000313" key="2">
    <source>
        <dbReference type="EMBL" id="MSU09214.1"/>
    </source>
</evidence>
<comment type="caution">
    <text evidence="2">The sequence shown here is derived from an EMBL/GenBank/DDBJ whole genome shotgun (WGS) entry which is preliminary data.</text>
</comment>
<evidence type="ECO:0000313" key="3">
    <source>
        <dbReference type="Proteomes" id="UP000433181"/>
    </source>
</evidence>
<dbReference type="Pfam" id="PF04965">
    <property type="entry name" value="GPW_gp25"/>
    <property type="match status" value="1"/>
</dbReference>
<dbReference type="GeneID" id="96779151"/>
<protein>
    <recommendedName>
        <fullName evidence="1">IraD/Gp25-like domain-containing protein</fullName>
    </recommendedName>
</protein>
<reference evidence="2 3" key="1">
    <citation type="submission" date="2019-08" db="EMBL/GenBank/DDBJ databases">
        <title>In-depth cultivation of the pig gut microbiome towards novel bacterial diversity and tailored functional studies.</title>
        <authorList>
            <person name="Wylensek D."/>
            <person name="Hitch T.C.A."/>
            <person name="Clavel T."/>
        </authorList>
    </citation>
    <scope>NUCLEOTIDE SEQUENCE [LARGE SCALE GENOMIC DNA]</scope>
    <source>
        <strain evidence="2 3">WCA-693-APC-5D-A</strain>
    </source>
</reference>
<organism evidence="2 3">
    <name type="scientific">Anaerovibrio slackiae</name>
    <dbReference type="NCBI Taxonomy" id="2652309"/>
    <lineage>
        <taxon>Bacteria</taxon>
        <taxon>Bacillati</taxon>
        <taxon>Bacillota</taxon>
        <taxon>Negativicutes</taxon>
        <taxon>Selenomonadales</taxon>
        <taxon>Selenomonadaceae</taxon>
        <taxon>Anaerovibrio</taxon>
    </lineage>
</organism>
<name>A0A6I2UI30_9FIRM</name>
<proteinExistence type="predicted"/>
<dbReference type="Gene3D" id="3.10.450.40">
    <property type="match status" value="1"/>
</dbReference>
<dbReference type="InterPro" id="IPR007048">
    <property type="entry name" value="IraD/Gp25-like"/>
</dbReference>
<accession>A0A6I2UI30</accession>
<dbReference type="RefSeq" id="WP_154407382.1">
    <property type="nucleotide sequence ID" value="NZ_VUNR01000018.1"/>
</dbReference>